<reference evidence="13 14" key="1">
    <citation type="submission" date="2019-11" db="EMBL/GenBank/DDBJ databases">
        <authorList>
            <person name="Zhang X.Y."/>
        </authorList>
    </citation>
    <scope>NUCLEOTIDE SEQUENCE [LARGE SCALE GENOMIC DNA]</scope>
    <source>
        <strain evidence="13 14">C176</strain>
    </source>
</reference>
<dbReference type="UniPathway" id="UPA00056">
    <property type="reaction ID" value="UER00094"/>
</dbReference>
<comment type="function">
    <text evidence="10">Catalyzes the phosphorylation of the position 2 hydroxy group of 4-diphosphocytidyl-2C-methyl-D-erythritol.</text>
</comment>
<evidence type="ECO:0000256" key="5">
    <source>
        <dbReference type="ARBA" id="ARBA00022741"/>
    </source>
</evidence>
<dbReference type="HAMAP" id="MF_00061">
    <property type="entry name" value="IspE"/>
    <property type="match status" value="1"/>
</dbReference>
<dbReference type="RefSeq" id="WP_153719681.1">
    <property type="nucleotide sequence ID" value="NZ_WJPP01000004.1"/>
</dbReference>
<dbReference type="Gene3D" id="3.30.230.10">
    <property type="match status" value="1"/>
</dbReference>
<keyword evidence="8 10" id="KW-0414">Isoprene biosynthesis</keyword>
<evidence type="ECO:0000256" key="1">
    <source>
        <dbReference type="ARBA" id="ARBA00009684"/>
    </source>
</evidence>
<evidence type="ECO:0000259" key="12">
    <source>
        <dbReference type="Pfam" id="PF08544"/>
    </source>
</evidence>
<comment type="similarity">
    <text evidence="1 10">Belongs to the GHMP kinase family. IspE subfamily.</text>
</comment>
<keyword evidence="6 10" id="KW-0418">Kinase</keyword>
<evidence type="ECO:0000256" key="7">
    <source>
        <dbReference type="ARBA" id="ARBA00022840"/>
    </source>
</evidence>
<dbReference type="GO" id="GO:0019288">
    <property type="term" value="P:isopentenyl diphosphate biosynthetic process, methylerythritol 4-phosphate pathway"/>
    <property type="evidence" value="ECO:0007669"/>
    <property type="project" value="UniProtKB-UniRule"/>
</dbReference>
<dbReference type="Pfam" id="PF08544">
    <property type="entry name" value="GHMP_kinases_C"/>
    <property type="match status" value="1"/>
</dbReference>
<keyword evidence="14" id="KW-1185">Reference proteome</keyword>
<dbReference type="PANTHER" id="PTHR43527">
    <property type="entry name" value="4-DIPHOSPHOCYTIDYL-2-C-METHYL-D-ERYTHRITOL KINASE, CHLOROPLASTIC"/>
    <property type="match status" value="1"/>
</dbReference>
<keyword evidence="7 10" id="KW-0067">ATP-binding</keyword>
<comment type="pathway">
    <text evidence="10">Isoprenoid biosynthesis; isopentenyl diphosphate biosynthesis via DXP pathway; isopentenyl diphosphate from 1-deoxy-D-xylulose 5-phosphate: step 3/6.</text>
</comment>
<evidence type="ECO:0000256" key="8">
    <source>
        <dbReference type="ARBA" id="ARBA00023229"/>
    </source>
</evidence>
<dbReference type="SUPFAM" id="SSF55060">
    <property type="entry name" value="GHMP Kinase, C-terminal domain"/>
    <property type="match status" value="1"/>
</dbReference>
<dbReference type="EC" id="2.7.1.148" evidence="2 10"/>
<evidence type="ECO:0000313" key="13">
    <source>
        <dbReference type="EMBL" id="MRH78627.1"/>
    </source>
</evidence>
<evidence type="ECO:0000259" key="11">
    <source>
        <dbReference type="Pfam" id="PF00288"/>
    </source>
</evidence>
<comment type="catalytic activity">
    <reaction evidence="10">
        <text>4-CDP-2-C-methyl-D-erythritol + ATP = 4-CDP-2-C-methyl-D-erythritol 2-phosphate + ADP + H(+)</text>
        <dbReference type="Rhea" id="RHEA:18437"/>
        <dbReference type="ChEBI" id="CHEBI:15378"/>
        <dbReference type="ChEBI" id="CHEBI:30616"/>
        <dbReference type="ChEBI" id="CHEBI:57823"/>
        <dbReference type="ChEBI" id="CHEBI:57919"/>
        <dbReference type="ChEBI" id="CHEBI:456216"/>
        <dbReference type="EC" id="2.7.1.148"/>
    </reaction>
</comment>
<dbReference type="InterPro" id="IPR036554">
    <property type="entry name" value="GHMP_kinase_C_sf"/>
</dbReference>
<feature type="binding site" evidence="10">
    <location>
        <begin position="96"/>
        <end position="106"/>
    </location>
    <ligand>
        <name>ATP</name>
        <dbReference type="ChEBI" id="CHEBI:30616"/>
    </ligand>
</feature>
<dbReference type="InterPro" id="IPR004424">
    <property type="entry name" value="IspE"/>
</dbReference>
<dbReference type="EMBL" id="WJPP01000004">
    <property type="protein sequence ID" value="MRH78627.1"/>
    <property type="molecule type" value="Genomic_DNA"/>
</dbReference>
<evidence type="ECO:0000313" key="14">
    <source>
        <dbReference type="Proteomes" id="UP000433788"/>
    </source>
</evidence>
<keyword evidence="5 10" id="KW-0547">Nucleotide-binding</keyword>
<keyword evidence="4 10" id="KW-0808">Transferase</keyword>
<sequence length="292" mass="31029">MSGVSHAWPAPAKINRFLHITGRRPDGYHTLQTAFQFAEPVDELTFTLTEHSAVERTGGIANLPPAQDLVVKAAELLRGKAGITKGVSIHVEKRIPIGGGLGGGSSNAATTLVALNHLWGCELTPKDLMTLALQLGADVPVFVGGVAAWADGVGEVLTPLSMNQPWLLMVNPGVNVQTAVVFHDSKLTRNTAELTIRAVGDEGMRNDCEPVVRRLYPKIAAVLDELGRLGAAKLTGTGGCAFAEYPSQSAAEAAQRQLSKGLDSWVCRAKNRSPLCDRLAIEGIDNWGVAKR</sequence>
<evidence type="ECO:0000256" key="4">
    <source>
        <dbReference type="ARBA" id="ARBA00022679"/>
    </source>
</evidence>
<dbReference type="InterPro" id="IPR020568">
    <property type="entry name" value="Ribosomal_Su5_D2-typ_SF"/>
</dbReference>
<dbReference type="PANTHER" id="PTHR43527:SF2">
    <property type="entry name" value="4-DIPHOSPHOCYTIDYL-2-C-METHYL-D-ERYTHRITOL KINASE, CHLOROPLASTIC"/>
    <property type="match status" value="1"/>
</dbReference>
<evidence type="ECO:0000256" key="9">
    <source>
        <dbReference type="ARBA" id="ARBA00032554"/>
    </source>
</evidence>
<feature type="active site" evidence="10">
    <location>
        <position position="138"/>
    </location>
</feature>
<dbReference type="GO" id="GO:0016114">
    <property type="term" value="P:terpenoid biosynthetic process"/>
    <property type="evidence" value="ECO:0007669"/>
    <property type="project" value="UniProtKB-UniRule"/>
</dbReference>
<evidence type="ECO:0000256" key="6">
    <source>
        <dbReference type="ARBA" id="ARBA00022777"/>
    </source>
</evidence>
<dbReference type="GO" id="GO:0050515">
    <property type="term" value="F:4-(cytidine 5'-diphospho)-2-C-methyl-D-erythritol kinase activity"/>
    <property type="evidence" value="ECO:0007669"/>
    <property type="project" value="UniProtKB-UniRule"/>
</dbReference>
<gene>
    <name evidence="10 13" type="primary">ispE</name>
    <name evidence="13" type="ORF">GH984_07890</name>
</gene>
<dbReference type="Gene3D" id="3.30.70.890">
    <property type="entry name" value="GHMP kinase, C-terminal domain"/>
    <property type="match status" value="1"/>
</dbReference>
<evidence type="ECO:0000256" key="3">
    <source>
        <dbReference type="ARBA" id="ARBA00017473"/>
    </source>
</evidence>
<name>A0A6N7QWC1_9GAMM</name>
<feature type="domain" description="GHMP kinase N-terminal" evidence="11">
    <location>
        <begin position="69"/>
        <end position="144"/>
    </location>
</feature>
<dbReference type="InterPro" id="IPR014721">
    <property type="entry name" value="Ribsml_uS5_D2-typ_fold_subgr"/>
</dbReference>
<dbReference type="AlphaFoldDB" id="A0A6N7QWC1"/>
<dbReference type="SUPFAM" id="SSF54211">
    <property type="entry name" value="Ribosomal protein S5 domain 2-like"/>
    <property type="match status" value="1"/>
</dbReference>
<evidence type="ECO:0000256" key="10">
    <source>
        <dbReference type="HAMAP-Rule" id="MF_00061"/>
    </source>
</evidence>
<accession>A0A6N7QWC1</accession>
<proteinExistence type="inferred from homology"/>
<feature type="active site" evidence="10">
    <location>
        <position position="13"/>
    </location>
</feature>
<dbReference type="Proteomes" id="UP000433788">
    <property type="component" value="Unassembled WGS sequence"/>
</dbReference>
<evidence type="ECO:0000256" key="2">
    <source>
        <dbReference type="ARBA" id="ARBA00012052"/>
    </source>
</evidence>
<feature type="domain" description="GHMP kinase C-terminal" evidence="12">
    <location>
        <begin position="203"/>
        <end position="261"/>
    </location>
</feature>
<comment type="caution">
    <text evidence="13">The sequence shown here is derived from an EMBL/GenBank/DDBJ whole genome shotgun (WGS) entry which is preliminary data.</text>
</comment>
<dbReference type="NCBIfam" id="TIGR00154">
    <property type="entry name" value="ispE"/>
    <property type="match status" value="1"/>
</dbReference>
<dbReference type="PIRSF" id="PIRSF010376">
    <property type="entry name" value="IspE"/>
    <property type="match status" value="1"/>
</dbReference>
<dbReference type="InterPro" id="IPR006204">
    <property type="entry name" value="GHMP_kinase_N_dom"/>
</dbReference>
<organism evidence="13 14">
    <name type="scientific">Spiribacter salilacus</name>
    <dbReference type="NCBI Taxonomy" id="2664894"/>
    <lineage>
        <taxon>Bacteria</taxon>
        <taxon>Pseudomonadati</taxon>
        <taxon>Pseudomonadota</taxon>
        <taxon>Gammaproteobacteria</taxon>
        <taxon>Chromatiales</taxon>
        <taxon>Ectothiorhodospiraceae</taxon>
        <taxon>Spiribacter</taxon>
    </lineage>
</organism>
<protein>
    <recommendedName>
        <fullName evidence="3 10">4-diphosphocytidyl-2-C-methyl-D-erythritol kinase</fullName>
        <shortName evidence="10">CMK</shortName>
        <ecNumber evidence="2 10">2.7.1.148</ecNumber>
    </recommendedName>
    <alternativeName>
        <fullName evidence="9 10">4-(cytidine-5'-diphospho)-2-C-methyl-D-erythritol kinase</fullName>
    </alternativeName>
</protein>
<dbReference type="InterPro" id="IPR013750">
    <property type="entry name" value="GHMP_kinase_C_dom"/>
</dbReference>
<dbReference type="Pfam" id="PF00288">
    <property type="entry name" value="GHMP_kinases_N"/>
    <property type="match status" value="1"/>
</dbReference>
<dbReference type="GO" id="GO:0005524">
    <property type="term" value="F:ATP binding"/>
    <property type="evidence" value="ECO:0007669"/>
    <property type="project" value="UniProtKB-UniRule"/>
</dbReference>